<dbReference type="Gene3D" id="2.40.128.270">
    <property type="match status" value="1"/>
</dbReference>
<organism evidence="2">
    <name type="scientific">hydrothermal vent metagenome</name>
    <dbReference type="NCBI Taxonomy" id="652676"/>
    <lineage>
        <taxon>unclassified sequences</taxon>
        <taxon>metagenomes</taxon>
        <taxon>ecological metagenomes</taxon>
    </lineage>
</organism>
<feature type="domain" description="DUF306" evidence="1">
    <location>
        <begin position="38"/>
        <end position="135"/>
    </location>
</feature>
<dbReference type="Pfam" id="PF03724">
    <property type="entry name" value="META"/>
    <property type="match status" value="1"/>
</dbReference>
<dbReference type="PANTHER" id="PTHR35535">
    <property type="entry name" value="HEAT SHOCK PROTEIN HSLJ"/>
    <property type="match status" value="1"/>
</dbReference>
<dbReference type="EMBL" id="UOEG01000049">
    <property type="protein sequence ID" value="VAV89674.1"/>
    <property type="molecule type" value="Genomic_DNA"/>
</dbReference>
<dbReference type="InterPro" id="IPR053147">
    <property type="entry name" value="Hsp_HslJ-like"/>
</dbReference>
<evidence type="ECO:0000313" key="2">
    <source>
        <dbReference type="EMBL" id="VAV89674.1"/>
    </source>
</evidence>
<dbReference type="InterPro" id="IPR038670">
    <property type="entry name" value="HslJ-like_sf"/>
</dbReference>
<protein>
    <recommendedName>
        <fullName evidence="1">DUF306 domain-containing protein</fullName>
    </recommendedName>
</protein>
<sequence>MRRYLILTALAAAMLGAVAIWWLIFYRGDESLAAYGAAQANWRLVEIDGQPFNARATLDFTDEGALSGQAPCNTYSGKQSAPYPWFTAENIVVTQMACVDLAAETAYFEALTAMTLSEVSGGTLILSSYEGREMVFTAQ</sequence>
<evidence type="ECO:0000259" key="1">
    <source>
        <dbReference type="Pfam" id="PF03724"/>
    </source>
</evidence>
<dbReference type="AlphaFoldDB" id="A0A3B0R8R8"/>
<accession>A0A3B0R8R8</accession>
<dbReference type="InterPro" id="IPR005184">
    <property type="entry name" value="DUF306_Meta_HslJ"/>
</dbReference>
<reference evidence="2" key="1">
    <citation type="submission" date="2018-06" db="EMBL/GenBank/DDBJ databases">
        <authorList>
            <person name="Zhirakovskaya E."/>
        </authorList>
    </citation>
    <scope>NUCLEOTIDE SEQUENCE</scope>
</reference>
<name>A0A3B0R8R8_9ZZZZ</name>
<proteinExistence type="predicted"/>
<dbReference type="PANTHER" id="PTHR35535:SF1">
    <property type="entry name" value="HEAT SHOCK PROTEIN HSLJ"/>
    <property type="match status" value="1"/>
</dbReference>
<gene>
    <name evidence="2" type="ORF">MNBD_ALPHA07-1769</name>
</gene>